<evidence type="ECO:0000256" key="8">
    <source>
        <dbReference type="ARBA" id="ARBA00023242"/>
    </source>
</evidence>
<gene>
    <name evidence="12" type="ORF">XAT740_LOCUS31878</name>
</gene>
<evidence type="ECO:0000256" key="5">
    <source>
        <dbReference type="ARBA" id="ARBA00023015"/>
    </source>
</evidence>
<dbReference type="GO" id="GO:0005634">
    <property type="term" value="C:nucleus"/>
    <property type="evidence" value="ECO:0007669"/>
    <property type="project" value="UniProtKB-SubCell"/>
</dbReference>
<feature type="non-terminal residue" evidence="12">
    <location>
        <position position="1"/>
    </location>
</feature>
<dbReference type="AlphaFoldDB" id="A0A815HRD0"/>
<keyword evidence="5" id="KW-0805">Transcription regulation</keyword>
<feature type="compositionally biased region" description="Polar residues" evidence="10">
    <location>
        <begin position="52"/>
        <end position="64"/>
    </location>
</feature>
<dbReference type="GO" id="GO:0008270">
    <property type="term" value="F:zinc ion binding"/>
    <property type="evidence" value="ECO:0007669"/>
    <property type="project" value="UniProtKB-KW"/>
</dbReference>
<feature type="compositionally biased region" description="Low complexity" evidence="10">
    <location>
        <begin position="1"/>
        <end position="51"/>
    </location>
</feature>
<evidence type="ECO:0000256" key="2">
    <source>
        <dbReference type="ARBA" id="ARBA00022723"/>
    </source>
</evidence>
<dbReference type="InterPro" id="IPR003656">
    <property type="entry name" value="Znf_BED"/>
</dbReference>
<keyword evidence="13" id="KW-1185">Reference proteome</keyword>
<evidence type="ECO:0000256" key="9">
    <source>
        <dbReference type="PROSITE-ProRule" id="PRU00027"/>
    </source>
</evidence>
<dbReference type="PANTHER" id="PTHR46481">
    <property type="entry name" value="ZINC FINGER BED DOMAIN-CONTAINING PROTEIN 4"/>
    <property type="match status" value="1"/>
</dbReference>
<dbReference type="PANTHER" id="PTHR46481:SF10">
    <property type="entry name" value="ZINC FINGER BED DOMAIN-CONTAINING PROTEIN 39"/>
    <property type="match status" value="1"/>
</dbReference>
<evidence type="ECO:0000256" key="3">
    <source>
        <dbReference type="ARBA" id="ARBA00022771"/>
    </source>
</evidence>
<feature type="region of interest" description="Disordered" evidence="10">
    <location>
        <begin position="1"/>
        <end position="178"/>
    </location>
</feature>
<dbReference type="InterPro" id="IPR012337">
    <property type="entry name" value="RNaseH-like_sf"/>
</dbReference>
<proteinExistence type="predicted"/>
<dbReference type="InterPro" id="IPR008906">
    <property type="entry name" value="HATC_C_dom"/>
</dbReference>
<feature type="region of interest" description="Disordered" evidence="10">
    <location>
        <begin position="476"/>
        <end position="530"/>
    </location>
</feature>
<sequence length="908" mass="102604">TQSTGEQSTGQQSTTSSRSATGTQSTGQQSTTSSRSATGTQSTGEQSTTSSRSAAGTQSIGQQPTTSSRSATGTQSTGQQPTTSSRSATGTQSIGQQPTTSSRSAAGTQSTGPQSTTSSRSATGTQSTGEQSTGQQSTAASPQLTATTTSSTEETARTSRAERITIDTIHEEQSDSVDRKSHVWEYFERCQDSEVLKAKCFLCGDELRTPNYATSSLIRHLEQRHNLQQAAQTQVLPVRTKSNKLSRAERKRLDSLAIVAIIQDGRSYGDLHKSGMKKLIDGLQPGYTPPHRNMVTKHLKRLHKQYADRTKNEFEKVKYLSLTCDFWKDRKQNSYLVITGHYIDEKFDQFSKVLQFMTFEDRHYSPIIAYEIEKQLINFNLFNKLVTITCDGASNMRDMFTYFSRSNIQYVRCIAHKLHLIICNGLNLWVTTKTKQATANNEEINNNVTTEDEEEGQEIGLSQMVKSMSFDVDHISNDEINENGTSSKDDVDDVEDMDDYDDDDGTDCDSQPVDISDDVVSDNEWSDEEDDEDITDNFIEGVEMGEISLDQLPKMVKDLMDKVREIITMIKSSSVFSGFIDKKRIMFNAHVSKKQKINRRLINDVRTRWNSTFKMLCAFNIYRDFINDLFKAKGNLGLTRKQKLRFTRLELTIDEWDILRSLIDLLHPFYSSTKVLSNTKYPTIGSALYLLKSLEEYLSKEDDNQFFNALRKLLMVKFQHYIIHDVEQFDMLKLYAYFDPTGFSALTRLEQVTVEKEIIKLSKNEFALPKTSSSSTNQGTISKPTNIDKAWQGFLKSINKNVRQDASALIASITLDVEEDLKRYRSLASKFFFDDYNDHQFENPTVFWKIYGIDLPVLSEMARCYLSAPATSVQSESAFSISAHYGRKERSRLSPDNLAMSVFLKDKL</sequence>
<accession>A0A815HRD0</accession>
<evidence type="ECO:0000256" key="1">
    <source>
        <dbReference type="ARBA" id="ARBA00004123"/>
    </source>
</evidence>
<organism evidence="12 13">
    <name type="scientific">Adineta ricciae</name>
    <name type="common">Rotifer</name>
    <dbReference type="NCBI Taxonomy" id="249248"/>
    <lineage>
        <taxon>Eukaryota</taxon>
        <taxon>Metazoa</taxon>
        <taxon>Spiralia</taxon>
        <taxon>Gnathifera</taxon>
        <taxon>Rotifera</taxon>
        <taxon>Eurotatoria</taxon>
        <taxon>Bdelloidea</taxon>
        <taxon>Adinetida</taxon>
        <taxon>Adinetidae</taxon>
        <taxon>Adineta</taxon>
    </lineage>
</organism>
<dbReference type="SMART" id="SM00614">
    <property type="entry name" value="ZnF_BED"/>
    <property type="match status" value="1"/>
</dbReference>
<dbReference type="Pfam" id="PF05699">
    <property type="entry name" value="Dimer_Tnp_hAT"/>
    <property type="match status" value="1"/>
</dbReference>
<dbReference type="GO" id="GO:0003677">
    <property type="term" value="F:DNA binding"/>
    <property type="evidence" value="ECO:0007669"/>
    <property type="project" value="UniProtKB-KW"/>
</dbReference>
<feature type="compositionally biased region" description="Low complexity" evidence="10">
    <location>
        <begin position="107"/>
        <end position="138"/>
    </location>
</feature>
<dbReference type="PROSITE" id="PS50808">
    <property type="entry name" value="ZF_BED"/>
    <property type="match status" value="1"/>
</dbReference>
<dbReference type="SUPFAM" id="SSF57667">
    <property type="entry name" value="beta-beta-alpha zinc fingers"/>
    <property type="match status" value="1"/>
</dbReference>
<feature type="compositionally biased region" description="Acidic residues" evidence="10">
    <location>
        <begin position="490"/>
        <end position="507"/>
    </location>
</feature>
<reference evidence="12" key="1">
    <citation type="submission" date="2021-02" db="EMBL/GenBank/DDBJ databases">
        <authorList>
            <person name="Nowell W R."/>
        </authorList>
    </citation>
    <scope>NUCLEOTIDE SEQUENCE</scope>
</reference>
<evidence type="ECO:0000313" key="13">
    <source>
        <dbReference type="Proteomes" id="UP000663828"/>
    </source>
</evidence>
<evidence type="ECO:0000256" key="7">
    <source>
        <dbReference type="ARBA" id="ARBA00023163"/>
    </source>
</evidence>
<evidence type="ECO:0000256" key="4">
    <source>
        <dbReference type="ARBA" id="ARBA00022833"/>
    </source>
</evidence>
<protein>
    <recommendedName>
        <fullName evidence="11">BED-type domain-containing protein</fullName>
    </recommendedName>
</protein>
<evidence type="ECO:0000256" key="6">
    <source>
        <dbReference type="ARBA" id="ARBA00023125"/>
    </source>
</evidence>
<dbReference type="Pfam" id="PF02892">
    <property type="entry name" value="zf-BED"/>
    <property type="match status" value="1"/>
</dbReference>
<feature type="compositionally biased region" description="Polar residues" evidence="10">
    <location>
        <begin position="88"/>
        <end position="106"/>
    </location>
</feature>
<feature type="compositionally biased region" description="Low complexity" evidence="10">
    <location>
        <begin position="65"/>
        <end position="87"/>
    </location>
</feature>
<keyword evidence="3 9" id="KW-0863">Zinc-finger</keyword>
<dbReference type="Proteomes" id="UP000663828">
    <property type="component" value="Unassembled WGS sequence"/>
</dbReference>
<dbReference type="InterPro" id="IPR036236">
    <property type="entry name" value="Znf_C2H2_sf"/>
</dbReference>
<dbReference type="SUPFAM" id="SSF53098">
    <property type="entry name" value="Ribonuclease H-like"/>
    <property type="match status" value="1"/>
</dbReference>
<dbReference type="EMBL" id="CAJNOR010002934">
    <property type="protein sequence ID" value="CAF1358499.1"/>
    <property type="molecule type" value="Genomic_DNA"/>
</dbReference>
<evidence type="ECO:0000313" key="12">
    <source>
        <dbReference type="EMBL" id="CAF1358499.1"/>
    </source>
</evidence>
<keyword evidence="8" id="KW-0539">Nucleus</keyword>
<feature type="domain" description="BED-type" evidence="11">
    <location>
        <begin position="178"/>
        <end position="225"/>
    </location>
</feature>
<feature type="compositionally biased region" description="Acidic residues" evidence="10">
    <location>
        <begin position="515"/>
        <end position="530"/>
    </location>
</feature>
<comment type="subcellular location">
    <subcellularLocation>
        <location evidence="1">Nucleus</location>
    </subcellularLocation>
</comment>
<dbReference type="GO" id="GO:0009791">
    <property type="term" value="P:post-embryonic development"/>
    <property type="evidence" value="ECO:0007669"/>
    <property type="project" value="UniProtKB-ARBA"/>
</dbReference>
<evidence type="ECO:0000256" key="10">
    <source>
        <dbReference type="SAM" id="MobiDB-lite"/>
    </source>
</evidence>
<keyword evidence="4" id="KW-0862">Zinc</keyword>
<feature type="compositionally biased region" description="Basic and acidic residues" evidence="10">
    <location>
        <begin position="154"/>
        <end position="178"/>
    </location>
</feature>
<name>A0A815HRD0_ADIRI</name>
<comment type="caution">
    <text evidence="12">The sequence shown here is derived from an EMBL/GenBank/DDBJ whole genome shotgun (WGS) entry which is preliminary data.</text>
</comment>
<dbReference type="InterPro" id="IPR052035">
    <property type="entry name" value="ZnF_BED_domain_contain"/>
</dbReference>
<keyword evidence="2" id="KW-0479">Metal-binding</keyword>
<dbReference type="GO" id="GO:0046983">
    <property type="term" value="F:protein dimerization activity"/>
    <property type="evidence" value="ECO:0007669"/>
    <property type="project" value="InterPro"/>
</dbReference>
<evidence type="ECO:0000259" key="11">
    <source>
        <dbReference type="PROSITE" id="PS50808"/>
    </source>
</evidence>
<keyword evidence="6" id="KW-0238">DNA-binding</keyword>
<keyword evidence="7" id="KW-0804">Transcription</keyword>